<dbReference type="PROSITE" id="PS50850">
    <property type="entry name" value="MFS"/>
    <property type="match status" value="1"/>
</dbReference>
<dbReference type="AlphaFoldDB" id="A0A193FT85"/>
<feature type="transmembrane region" description="Helical" evidence="4">
    <location>
        <begin position="216"/>
        <end position="236"/>
    </location>
</feature>
<keyword evidence="2 4" id="KW-1133">Transmembrane helix</keyword>
<feature type="transmembrane region" description="Helical" evidence="4">
    <location>
        <begin position="282"/>
        <end position="301"/>
    </location>
</feature>
<dbReference type="PANTHER" id="PTHR23534:SF1">
    <property type="entry name" value="MAJOR FACILITATOR SUPERFAMILY PROTEIN"/>
    <property type="match status" value="1"/>
</dbReference>
<feature type="transmembrane region" description="Helical" evidence="4">
    <location>
        <begin position="171"/>
        <end position="196"/>
    </location>
</feature>
<feature type="transmembrane region" description="Helical" evidence="4">
    <location>
        <begin position="104"/>
        <end position="128"/>
    </location>
</feature>
<dbReference type="InterPro" id="IPR011701">
    <property type="entry name" value="MFS"/>
</dbReference>
<dbReference type="InterPro" id="IPR036259">
    <property type="entry name" value="MFS_trans_sf"/>
</dbReference>
<sequence>MGTTVLRSTLVQGNVARLSVAQALAGANTTVVYATAAVIGNTLAPEQSLATMPISVFVVGMALSTLPTGAVAQRYGRRASFLLGTACGVLVGLLSALAIMLGSFWLFCFAMLFGGAYAAVVLTFRFAAAECVGPPDRARALSTVMAAGIVAGVLGPQLVTHTMYLWPPHMFAVTYLAQALVALVSAGILLGVKLPIPTAAEKAAGRPLGLIVRQPAFIVAVICGVISYTLMNFLMTSAPLAMRLCGLPQEASNLGLQWHVIAMYGPSFFTGRLITRFGAGRVVMAGLLLTAAAAAAGLAGLTVGHFWTSLILLGLGWNFGFVGASALVLECHRPEERNKVQAFNDFLVFGTMVLGSFSSGGVLANYGWDMVCWIAFPPLVIAMVALASRRRLAGRDVARA</sequence>
<feature type="domain" description="Major facilitator superfamily (MFS) profile" evidence="5">
    <location>
        <begin position="216"/>
        <end position="400"/>
    </location>
</feature>
<feature type="transmembrane region" description="Helical" evidence="4">
    <location>
        <begin position="342"/>
        <end position="360"/>
    </location>
</feature>
<feature type="transmembrane region" description="Helical" evidence="4">
    <location>
        <begin position="50"/>
        <end position="72"/>
    </location>
</feature>
<evidence type="ECO:0000256" key="4">
    <source>
        <dbReference type="SAM" id="Phobius"/>
    </source>
</evidence>
<gene>
    <name evidence="6" type="ORF">BAU08_02765</name>
</gene>
<feature type="transmembrane region" description="Helical" evidence="4">
    <location>
        <begin position="79"/>
        <end position="98"/>
    </location>
</feature>
<dbReference type="STRING" id="463025.BAU08_02765"/>
<organism evidence="6 7">
    <name type="scientific">Bordetella bronchialis</name>
    <dbReference type="NCBI Taxonomy" id="463025"/>
    <lineage>
        <taxon>Bacteria</taxon>
        <taxon>Pseudomonadati</taxon>
        <taxon>Pseudomonadota</taxon>
        <taxon>Betaproteobacteria</taxon>
        <taxon>Burkholderiales</taxon>
        <taxon>Alcaligenaceae</taxon>
        <taxon>Bordetella</taxon>
    </lineage>
</organism>
<feature type="transmembrane region" description="Helical" evidence="4">
    <location>
        <begin position="307"/>
        <end position="330"/>
    </location>
</feature>
<feature type="transmembrane region" description="Helical" evidence="4">
    <location>
        <begin position="366"/>
        <end position="387"/>
    </location>
</feature>
<dbReference type="GO" id="GO:0022857">
    <property type="term" value="F:transmembrane transporter activity"/>
    <property type="evidence" value="ECO:0007669"/>
    <property type="project" value="InterPro"/>
</dbReference>
<evidence type="ECO:0000313" key="7">
    <source>
        <dbReference type="Proteomes" id="UP000092213"/>
    </source>
</evidence>
<dbReference type="Gene3D" id="1.20.1250.20">
    <property type="entry name" value="MFS general substrate transporter like domains"/>
    <property type="match status" value="1"/>
</dbReference>
<feature type="transmembrane region" description="Helical" evidence="4">
    <location>
        <begin position="140"/>
        <end position="159"/>
    </location>
</feature>
<protein>
    <submittedName>
        <fullName evidence="6">MFS transporter</fullName>
    </submittedName>
</protein>
<evidence type="ECO:0000256" key="2">
    <source>
        <dbReference type="ARBA" id="ARBA00022989"/>
    </source>
</evidence>
<accession>A0A193FT85</accession>
<dbReference type="PANTHER" id="PTHR23534">
    <property type="entry name" value="MFS PERMEASE"/>
    <property type="match status" value="1"/>
</dbReference>
<proteinExistence type="predicted"/>
<evidence type="ECO:0000256" key="1">
    <source>
        <dbReference type="ARBA" id="ARBA00022692"/>
    </source>
</evidence>
<dbReference type="RefSeq" id="WP_066668002.1">
    <property type="nucleotide sequence ID" value="NZ_CP016171.1"/>
</dbReference>
<dbReference type="InterPro" id="IPR020846">
    <property type="entry name" value="MFS_dom"/>
</dbReference>
<evidence type="ECO:0000256" key="3">
    <source>
        <dbReference type="ARBA" id="ARBA00023136"/>
    </source>
</evidence>
<keyword evidence="1 4" id="KW-0812">Transmembrane</keyword>
<dbReference type="Proteomes" id="UP000092213">
    <property type="component" value="Chromosome"/>
</dbReference>
<evidence type="ECO:0000313" key="6">
    <source>
        <dbReference type="EMBL" id="ANN70396.1"/>
    </source>
</evidence>
<dbReference type="EMBL" id="CP016171">
    <property type="protein sequence ID" value="ANN70396.1"/>
    <property type="molecule type" value="Genomic_DNA"/>
</dbReference>
<name>A0A193FT85_9BORD</name>
<reference evidence="6 7" key="1">
    <citation type="submission" date="2016-06" db="EMBL/GenBank/DDBJ databases">
        <title>Complete genome sequences of Bordetella bronchialis and Bordetella flabilis.</title>
        <authorList>
            <person name="LiPuma J.J."/>
            <person name="Spilker T."/>
        </authorList>
    </citation>
    <scope>NUCLEOTIDE SEQUENCE [LARGE SCALE GENOMIC DNA]</scope>
    <source>
        <strain evidence="6 7">AU17976</strain>
    </source>
</reference>
<dbReference type="Pfam" id="PF07690">
    <property type="entry name" value="MFS_1"/>
    <property type="match status" value="2"/>
</dbReference>
<feature type="transmembrane region" description="Helical" evidence="4">
    <location>
        <begin position="256"/>
        <end position="275"/>
    </location>
</feature>
<dbReference type="SUPFAM" id="SSF103473">
    <property type="entry name" value="MFS general substrate transporter"/>
    <property type="match status" value="1"/>
</dbReference>
<evidence type="ECO:0000259" key="5">
    <source>
        <dbReference type="PROSITE" id="PS50850"/>
    </source>
</evidence>
<keyword evidence="3 4" id="KW-0472">Membrane</keyword>